<evidence type="ECO:0000313" key="2">
    <source>
        <dbReference type="EMBL" id="MCT8970572.1"/>
    </source>
</evidence>
<dbReference type="Gene3D" id="2.60.120.260">
    <property type="entry name" value="Galactose-binding domain-like"/>
    <property type="match status" value="1"/>
</dbReference>
<evidence type="ECO:0000256" key="1">
    <source>
        <dbReference type="SAM" id="MobiDB-lite"/>
    </source>
</evidence>
<evidence type="ECO:0000313" key="3">
    <source>
        <dbReference type="Proteomes" id="UP001320898"/>
    </source>
</evidence>
<gene>
    <name evidence="2" type="ORF">MUB46_01750</name>
</gene>
<accession>A0AAW5QUE4</accession>
<dbReference type="RefSeq" id="WP_261614137.1">
    <property type="nucleotide sequence ID" value="NZ_JALIDZ010000001.1"/>
</dbReference>
<proteinExistence type="predicted"/>
<dbReference type="EMBL" id="JALIDZ010000001">
    <property type="protein sequence ID" value="MCT8970572.1"/>
    <property type="molecule type" value="Genomic_DNA"/>
</dbReference>
<reference evidence="2 3" key="1">
    <citation type="submission" date="2022-04" db="EMBL/GenBank/DDBJ databases">
        <authorList>
            <person name="Ye Y.-Q."/>
            <person name="Du Z.-J."/>
        </authorList>
    </citation>
    <scope>NUCLEOTIDE SEQUENCE [LARGE SCALE GENOMIC DNA]</scope>
    <source>
        <strain evidence="2 3">A6E488</strain>
    </source>
</reference>
<dbReference type="InterPro" id="IPR008979">
    <property type="entry name" value="Galactose-bd-like_sf"/>
</dbReference>
<feature type="region of interest" description="Disordered" evidence="1">
    <location>
        <begin position="1"/>
        <end position="32"/>
    </location>
</feature>
<sequence>MVDLTAQIPRMGAKGPAGTSIHSSDVAPQPEDGNVGDVWLRVTSSLAIAYGPKTEAGWPAGVSFKGQQGVPGPSGPIGGHPFIYSTATADEDPGNGYMRISDNDFSQAGWLYFSKLTATGGDVGNWLVAMAAPNNPIKGDLFVITFENSLIASVASFAVLATDDQGDRVRIQVDPAAQAGTALLADGTRVVTFFVARGDNAFASVELTDNVGPLGGFRNALINGDFTVAQRGTNFASPSSYSHLLDRWQLNFDGSGATRTISQLTRAPGDEAPGGTRNGLRWVQSVAGSGGTYNLLQQNIEGVHTLAGKDVRISFYAWVDAGTESVTIRLTQSFGTGGSSNVETVSDPLTITTTPTRFEIPLTLPSVAGKTFGTGHRLIARFELPVNAAFAFNVMEAQLEEGTVVTPFERVDPTTQFMRCARYYQRVPINSEIFAAGLATSSTQTRFPVHLPVAMRAAPTVTQAGAIKVVDATGASYTASLVGSAISDDNRICSVRVDAAVGFGPVNGVRFLFSSSAGALIFDAEF</sequence>
<name>A0AAW5QUE4_9HYPH</name>
<dbReference type="SUPFAM" id="SSF49785">
    <property type="entry name" value="Galactose-binding domain-like"/>
    <property type="match status" value="1"/>
</dbReference>
<organism evidence="2 3">
    <name type="scientific">Microbaculum marinisediminis</name>
    <dbReference type="NCBI Taxonomy" id="2931392"/>
    <lineage>
        <taxon>Bacteria</taxon>
        <taxon>Pseudomonadati</taxon>
        <taxon>Pseudomonadota</taxon>
        <taxon>Alphaproteobacteria</taxon>
        <taxon>Hyphomicrobiales</taxon>
        <taxon>Tepidamorphaceae</taxon>
        <taxon>Microbaculum</taxon>
    </lineage>
</organism>
<protein>
    <submittedName>
        <fullName evidence="2">Uncharacterized protein</fullName>
    </submittedName>
</protein>
<comment type="caution">
    <text evidence="2">The sequence shown here is derived from an EMBL/GenBank/DDBJ whole genome shotgun (WGS) entry which is preliminary data.</text>
</comment>
<keyword evidence="3" id="KW-1185">Reference proteome</keyword>
<dbReference type="Proteomes" id="UP001320898">
    <property type="component" value="Unassembled WGS sequence"/>
</dbReference>
<dbReference type="AlphaFoldDB" id="A0AAW5QUE4"/>